<organism evidence="2 3">
    <name type="scientific">Rosistilla ulvae</name>
    <dbReference type="NCBI Taxonomy" id="1930277"/>
    <lineage>
        <taxon>Bacteria</taxon>
        <taxon>Pseudomonadati</taxon>
        <taxon>Planctomycetota</taxon>
        <taxon>Planctomycetia</taxon>
        <taxon>Pirellulales</taxon>
        <taxon>Pirellulaceae</taxon>
        <taxon>Rosistilla</taxon>
    </lineage>
</organism>
<keyword evidence="3" id="KW-1185">Reference proteome</keyword>
<reference evidence="2 3" key="1">
    <citation type="submission" date="2019-02" db="EMBL/GenBank/DDBJ databases">
        <title>Deep-cultivation of Planctomycetes and their phenomic and genomic characterization uncovers novel biology.</title>
        <authorList>
            <person name="Wiegand S."/>
            <person name="Jogler M."/>
            <person name="Boedeker C."/>
            <person name="Pinto D."/>
            <person name="Vollmers J."/>
            <person name="Rivas-Marin E."/>
            <person name="Kohn T."/>
            <person name="Peeters S.H."/>
            <person name="Heuer A."/>
            <person name="Rast P."/>
            <person name="Oberbeckmann S."/>
            <person name="Bunk B."/>
            <person name="Jeske O."/>
            <person name="Meyerdierks A."/>
            <person name="Storesund J.E."/>
            <person name="Kallscheuer N."/>
            <person name="Luecker S."/>
            <person name="Lage O.M."/>
            <person name="Pohl T."/>
            <person name="Merkel B.J."/>
            <person name="Hornburger P."/>
            <person name="Mueller R.-W."/>
            <person name="Bruemmer F."/>
            <person name="Labrenz M."/>
            <person name="Spormann A.M."/>
            <person name="Op den Camp H."/>
            <person name="Overmann J."/>
            <person name="Amann R."/>
            <person name="Jetten M.S.M."/>
            <person name="Mascher T."/>
            <person name="Medema M.H."/>
            <person name="Devos D.P."/>
            <person name="Kaster A.-K."/>
            <person name="Ovreas L."/>
            <person name="Rohde M."/>
            <person name="Galperin M.Y."/>
            <person name="Jogler C."/>
        </authorList>
    </citation>
    <scope>NUCLEOTIDE SEQUENCE [LARGE SCALE GENOMIC DNA]</scope>
    <source>
        <strain evidence="2 3">EC9</strain>
    </source>
</reference>
<dbReference type="RefSeq" id="WP_218934531.1">
    <property type="nucleotide sequence ID" value="NZ_CP036261.1"/>
</dbReference>
<dbReference type="EMBL" id="CP036261">
    <property type="protein sequence ID" value="QDS86357.1"/>
    <property type="molecule type" value="Genomic_DNA"/>
</dbReference>
<feature type="signal peptide" evidence="1">
    <location>
        <begin position="1"/>
        <end position="26"/>
    </location>
</feature>
<keyword evidence="1" id="KW-0732">Signal</keyword>
<gene>
    <name evidence="2" type="ORF">EC9_05180</name>
</gene>
<dbReference type="Proteomes" id="UP000319557">
    <property type="component" value="Chromosome"/>
</dbReference>
<protein>
    <submittedName>
        <fullName evidence="2">Uncharacterized protein</fullName>
    </submittedName>
</protein>
<dbReference type="AlphaFoldDB" id="A0A517LUQ6"/>
<feature type="chain" id="PRO_5022012782" evidence="1">
    <location>
        <begin position="27"/>
        <end position="423"/>
    </location>
</feature>
<name>A0A517LUQ6_9BACT</name>
<accession>A0A517LUQ6</accession>
<sequence length="423" mass="47269" precursor="true">MMRFLNPTRPAALCLSLSLFTIASTADEPFRPEAGTFPALEKSHSYRGELVFVDHANRRGSIRVQGSGMFFRNDPHPFAMLPYGIVRYHDAPADLRDIPLGTVLHVRAFLPPDPTISAVPVLPVNNKSKDANHNRGTGIAPAENHVLLLEDEPSHCQREGLVWKLKEVDLKNSEGMIVARREPKEGSDENATEESMTFDAATRIWRGRECLLVEDLISEGTWPTSGKKSLDGQTVLLGITWKPTPDGVFTRFHISDIWLDDEAMQRAARNQTETHKAFIRSRWMPAWIDAVEYGKFGRAKVTATLFGGMDESLYADFKKEAPALVNAVEHTLKHTHGAYGPAHMASRGSILEVTKTSSDVPLGSSGIQIHFETDLIIEGIRPGRVVRVRPTNWPKVQLPREEYLNDGANMEERFPTPAIFPKY</sequence>
<evidence type="ECO:0000313" key="2">
    <source>
        <dbReference type="EMBL" id="QDS86357.1"/>
    </source>
</evidence>
<proteinExistence type="predicted"/>
<dbReference type="KEGG" id="ruv:EC9_05180"/>
<evidence type="ECO:0000256" key="1">
    <source>
        <dbReference type="SAM" id="SignalP"/>
    </source>
</evidence>
<evidence type="ECO:0000313" key="3">
    <source>
        <dbReference type="Proteomes" id="UP000319557"/>
    </source>
</evidence>